<accession>A0A1I1YF33</accession>
<protein>
    <submittedName>
        <fullName evidence="3">2-keto-4-pentenoate hydratase</fullName>
    </submittedName>
</protein>
<dbReference type="PANTHER" id="PTHR30143:SF0">
    <property type="entry name" value="2-KETO-4-PENTENOATE HYDRATASE"/>
    <property type="match status" value="1"/>
</dbReference>
<dbReference type="Pfam" id="PF01557">
    <property type="entry name" value="FAA_hydrolase"/>
    <property type="match status" value="1"/>
</dbReference>
<dbReference type="Proteomes" id="UP000199474">
    <property type="component" value="Unassembled WGS sequence"/>
</dbReference>
<evidence type="ECO:0000313" key="3">
    <source>
        <dbReference type="EMBL" id="SFE18205.1"/>
    </source>
</evidence>
<dbReference type="InterPro" id="IPR036663">
    <property type="entry name" value="Fumarylacetoacetase_C_sf"/>
</dbReference>
<dbReference type="GO" id="GO:0008684">
    <property type="term" value="F:2-oxopent-4-enoate hydratase activity"/>
    <property type="evidence" value="ECO:0007669"/>
    <property type="project" value="TreeGrafter"/>
</dbReference>
<dbReference type="InterPro" id="IPR011234">
    <property type="entry name" value="Fumarylacetoacetase-like_C"/>
</dbReference>
<evidence type="ECO:0000256" key="1">
    <source>
        <dbReference type="ARBA" id="ARBA00023239"/>
    </source>
</evidence>
<dbReference type="InterPro" id="IPR050772">
    <property type="entry name" value="Hydratase-Decarb/MhpD_sf"/>
</dbReference>
<dbReference type="GO" id="GO:0005737">
    <property type="term" value="C:cytoplasm"/>
    <property type="evidence" value="ECO:0007669"/>
    <property type="project" value="TreeGrafter"/>
</dbReference>
<keyword evidence="1" id="KW-0456">Lyase</keyword>
<dbReference type="Gene3D" id="3.90.850.10">
    <property type="entry name" value="Fumarylacetoacetase-like, C-terminal domain"/>
    <property type="match status" value="1"/>
</dbReference>
<dbReference type="SUPFAM" id="SSF56529">
    <property type="entry name" value="FAH"/>
    <property type="match status" value="1"/>
</dbReference>
<organism evidence="3 4">
    <name type="scientific">Lentibacillus persicus</name>
    <dbReference type="NCBI Taxonomy" id="640948"/>
    <lineage>
        <taxon>Bacteria</taxon>
        <taxon>Bacillati</taxon>
        <taxon>Bacillota</taxon>
        <taxon>Bacilli</taxon>
        <taxon>Bacillales</taxon>
        <taxon>Bacillaceae</taxon>
        <taxon>Lentibacillus</taxon>
    </lineage>
</organism>
<feature type="domain" description="Fumarylacetoacetase-like C-terminal" evidence="2">
    <location>
        <begin position="152"/>
        <end position="232"/>
    </location>
</feature>
<sequence length="259" mass="28298">MTDKNNEIVQKLKTAHETREPIDFIREQYQLDEPEAYRIQDQFVKEKCKRTGEKIAGYKISMTSPDTQAYANTDEPAYGTFTESNLIQSGASVSLTSLFEPLIEPELIFVLTDDLTAGASESEIISKSNLAAGLEIPDSRYKAWFPNFTLEDLLSDNGAAGLAVISGTVKTPSFEQLGSISMELFHDEEKVGEGDSSNVLENPASAVAWLSKKMAGHGKTLKKGAIIASGTFIPPIRAKEGTYKAVYTGIGEVIVTFTR</sequence>
<reference evidence="4" key="1">
    <citation type="submission" date="2016-10" db="EMBL/GenBank/DDBJ databases">
        <authorList>
            <person name="Varghese N."/>
            <person name="Submissions S."/>
        </authorList>
    </citation>
    <scope>NUCLEOTIDE SEQUENCE [LARGE SCALE GENOMIC DNA]</scope>
    <source>
        <strain evidence="4">DSM 22530</strain>
    </source>
</reference>
<dbReference type="RefSeq" id="WP_090086214.1">
    <property type="nucleotide sequence ID" value="NZ_FOMR01000009.1"/>
</dbReference>
<dbReference type="STRING" id="640948.SAMN05216238_109144"/>
<name>A0A1I1YF33_9BACI</name>
<dbReference type="OrthoDB" id="9792137at2"/>
<dbReference type="AlphaFoldDB" id="A0A1I1YF33"/>
<evidence type="ECO:0000313" key="4">
    <source>
        <dbReference type="Proteomes" id="UP000199474"/>
    </source>
</evidence>
<dbReference type="EMBL" id="FOMR01000009">
    <property type="protein sequence ID" value="SFE18205.1"/>
    <property type="molecule type" value="Genomic_DNA"/>
</dbReference>
<proteinExistence type="predicted"/>
<dbReference type="PANTHER" id="PTHR30143">
    <property type="entry name" value="ACID HYDRATASE"/>
    <property type="match status" value="1"/>
</dbReference>
<gene>
    <name evidence="3" type="ORF">SAMN05216238_109144</name>
</gene>
<keyword evidence="4" id="KW-1185">Reference proteome</keyword>
<evidence type="ECO:0000259" key="2">
    <source>
        <dbReference type="Pfam" id="PF01557"/>
    </source>
</evidence>